<keyword evidence="1" id="KW-0732">Signal</keyword>
<evidence type="ECO:0000256" key="1">
    <source>
        <dbReference type="SAM" id="SignalP"/>
    </source>
</evidence>
<feature type="chain" id="PRO_5012256264" description="YtkA-like" evidence="1">
    <location>
        <begin position="38"/>
        <end position="151"/>
    </location>
</feature>
<dbReference type="RefSeq" id="WP_085936542.1">
    <property type="nucleotide sequence ID" value="NZ_FUWJ01000008.1"/>
</dbReference>
<organism evidence="2 3">
    <name type="scientific">Enhydrobacter aerosaccus</name>
    <dbReference type="NCBI Taxonomy" id="225324"/>
    <lineage>
        <taxon>Bacteria</taxon>
        <taxon>Pseudomonadati</taxon>
        <taxon>Pseudomonadota</taxon>
        <taxon>Alphaproteobacteria</taxon>
        <taxon>Hyphomicrobiales</taxon>
        <taxon>Enhydrobacter</taxon>
    </lineage>
</organism>
<evidence type="ECO:0008006" key="4">
    <source>
        <dbReference type="Google" id="ProtNLM"/>
    </source>
</evidence>
<sequence length="151" mass="15566">MECPLHRTLVGAGAVLAASAASFAAAVAITMSGPAFAAPSDYRFEVVQAVPAGPGKSEVTVRLVRTVNGTPVANAEISAATAINSVAEPTGSRRFRVETATAGPQTLQVSAKVPGATRVERSFNFSVKFMQERAIRGASEMVIGAVTFEAQ</sequence>
<dbReference type="OrthoDB" id="7644867at2"/>
<reference evidence="3" key="1">
    <citation type="submission" date="2017-02" db="EMBL/GenBank/DDBJ databases">
        <authorList>
            <person name="Varghese N."/>
            <person name="Submissions S."/>
        </authorList>
    </citation>
    <scope>NUCLEOTIDE SEQUENCE [LARGE SCALE GENOMIC DNA]</scope>
    <source>
        <strain evidence="3">ATCC 27094</strain>
    </source>
</reference>
<accession>A0A1T4SK37</accession>
<protein>
    <recommendedName>
        <fullName evidence="4">YtkA-like</fullName>
    </recommendedName>
</protein>
<evidence type="ECO:0000313" key="3">
    <source>
        <dbReference type="Proteomes" id="UP000190092"/>
    </source>
</evidence>
<dbReference type="Proteomes" id="UP000190092">
    <property type="component" value="Unassembled WGS sequence"/>
</dbReference>
<dbReference type="STRING" id="225324.SAMN02745126_04798"/>
<dbReference type="EMBL" id="FUWJ01000008">
    <property type="protein sequence ID" value="SKA28535.1"/>
    <property type="molecule type" value="Genomic_DNA"/>
</dbReference>
<keyword evidence="3" id="KW-1185">Reference proteome</keyword>
<feature type="signal peptide" evidence="1">
    <location>
        <begin position="1"/>
        <end position="37"/>
    </location>
</feature>
<proteinExistence type="predicted"/>
<gene>
    <name evidence="2" type="ORF">SAMN02745126_04798</name>
</gene>
<name>A0A1T4SK37_9HYPH</name>
<evidence type="ECO:0000313" key="2">
    <source>
        <dbReference type="EMBL" id="SKA28535.1"/>
    </source>
</evidence>
<dbReference type="AlphaFoldDB" id="A0A1T4SK37"/>